<evidence type="ECO:0000256" key="7">
    <source>
        <dbReference type="ARBA" id="ARBA00022840"/>
    </source>
</evidence>
<keyword evidence="6" id="KW-0378">Hydrolase</keyword>
<reference evidence="17" key="1">
    <citation type="submission" date="2010-05" db="EMBL/GenBank/DDBJ databases">
        <title>The genome sequence of Magnaporthe poae strain ATCC 64411.</title>
        <authorList>
            <person name="Ma L.-J."/>
            <person name="Dead R."/>
            <person name="Young S."/>
            <person name="Zeng Q."/>
            <person name="Koehrsen M."/>
            <person name="Alvarado L."/>
            <person name="Berlin A."/>
            <person name="Chapman S.B."/>
            <person name="Chen Z."/>
            <person name="Freedman E."/>
            <person name="Gellesch M."/>
            <person name="Goldberg J."/>
            <person name="Griggs A."/>
            <person name="Gujja S."/>
            <person name="Heilman E.R."/>
            <person name="Heiman D."/>
            <person name="Hepburn T."/>
            <person name="Howarth C."/>
            <person name="Jen D."/>
            <person name="Larson L."/>
            <person name="Mehta T."/>
            <person name="Neiman D."/>
            <person name="Pearson M."/>
            <person name="Roberts A."/>
            <person name="Saif S."/>
            <person name="Shea T."/>
            <person name="Shenoy N."/>
            <person name="Sisk P."/>
            <person name="Stolte C."/>
            <person name="Sykes S."/>
            <person name="Walk T."/>
            <person name="White J."/>
            <person name="Yandava C."/>
            <person name="Haas B."/>
            <person name="Nusbaum C."/>
            <person name="Birren B."/>
        </authorList>
    </citation>
    <scope>NUCLEOTIDE SEQUENCE [LARGE SCALE GENOMIC DNA]</scope>
    <source>
        <strain evidence="17">ATCC 64411 / 73-15</strain>
    </source>
</reference>
<dbReference type="AlphaFoldDB" id="A0A0C4EEJ6"/>
<evidence type="ECO:0000256" key="11">
    <source>
        <dbReference type="ARBA" id="ARBA00048778"/>
    </source>
</evidence>
<dbReference type="SUPFAM" id="SSF52540">
    <property type="entry name" value="P-loop containing nucleoside triphosphate hydrolases"/>
    <property type="match status" value="1"/>
</dbReference>
<organism evidence="16 17">
    <name type="scientific">Magnaporthiopsis poae (strain ATCC 64411 / 73-15)</name>
    <name type="common">Kentucky bluegrass fungus</name>
    <name type="synonym">Magnaporthe poae</name>
    <dbReference type="NCBI Taxonomy" id="644358"/>
    <lineage>
        <taxon>Eukaryota</taxon>
        <taxon>Fungi</taxon>
        <taxon>Dikarya</taxon>
        <taxon>Ascomycota</taxon>
        <taxon>Pezizomycotina</taxon>
        <taxon>Sordariomycetes</taxon>
        <taxon>Sordariomycetidae</taxon>
        <taxon>Magnaporthales</taxon>
        <taxon>Magnaporthaceae</taxon>
        <taxon>Magnaporthiopsis</taxon>
    </lineage>
</organism>
<dbReference type="GO" id="GO:0016887">
    <property type="term" value="F:ATP hydrolysis activity"/>
    <property type="evidence" value="ECO:0007669"/>
    <property type="project" value="InterPro"/>
</dbReference>
<keyword evidence="10" id="KW-0472">Membrane</keyword>
<dbReference type="eggNOG" id="KOG0743">
    <property type="taxonomic scope" value="Eukaryota"/>
</dbReference>
<evidence type="ECO:0000256" key="1">
    <source>
        <dbReference type="ARBA" id="ARBA00004434"/>
    </source>
</evidence>
<dbReference type="InterPro" id="IPR003593">
    <property type="entry name" value="AAA+_ATPase"/>
</dbReference>
<dbReference type="EnsemblFungi" id="MAPG_11169T0">
    <property type="protein sequence ID" value="MAPG_11169T0"/>
    <property type="gene ID" value="MAPG_11169"/>
</dbReference>
<evidence type="ECO:0000256" key="6">
    <source>
        <dbReference type="ARBA" id="ARBA00022801"/>
    </source>
</evidence>
<dbReference type="Proteomes" id="UP000011715">
    <property type="component" value="Unassembled WGS sequence"/>
</dbReference>
<dbReference type="InterPro" id="IPR003960">
    <property type="entry name" value="ATPase_AAA_CS"/>
</dbReference>
<feature type="compositionally biased region" description="Acidic residues" evidence="13">
    <location>
        <begin position="197"/>
        <end position="206"/>
    </location>
</feature>
<keyword evidence="17" id="KW-1185">Reference proteome</keyword>
<dbReference type="InterPro" id="IPR027417">
    <property type="entry name" value="P-loop_NTPase"/>
</dbReference>
<comment type="subcellular location">
    <subcellularLocation>
        <location evidence="1">Mitochondrion inner membrane</location>
        <topology evidence="1">Single-pass membrane protein</topology>
    </subcellularLocation>
</comment>
<feature type="compositionally biased region" description="Basic and acidic residues" evidence="13">
    <location>
        <begin position="611"/>
        <end position="628"/>
    </location>
</feature>
<keyword evidence="7 12" id="KW-0067">ATP-binding</keyword>
<reference evidence="16" key="4">
    <citation type="journal article" date="2015" name="G3 (Bethesda)">
        <title>Genome sequences of three phytopathogenic species of the Magnaporthaceae family of fungi.</title>
        <authorList>
            <person name="Okagaki L.H."/>
            <person name="Nunes C.C."/>
            <person name="Sailsbery J."/>
            <person name="Clay B."/>
            <person name="Brown D."/>
            <person name="John T."/>
            <person name="Oh Y."/>
            <person name="Young N."/>
            <person name="Fitzgerald M."/>
            <person name="Haas B.J."/>
            <person name="Zeng Q."/>
            <person name="Young S."/>
            <person name="Adiconis X."/>
            <person name="Fan L."/>
            <person name="Levin J.Z."/>
            <person name="Mitchell T.K."/>
            <person name="Okubara P.A."/>
            <person name="Farman M.L."/>
            <person name="Kohn L.M."/>
            <person name="Birren B."/>
            <person name="Ma L.-J."/>
            <person name="Dean R.A."/>
        </authorList>
    </citation>
    <scope>NUCLEOTIDE SEQUENCE</scope>
    <source>
        <strain evidence="16">ATCC 64411 / 73-15</strain>
    </source>
</reference>
<feature type="region of interest" description="Disordered" evidence="13">
    <location>
        <begin position="391"/>
        <end position="430"/>
    </location>
</feature>
<evidence type="ECO:0000259" key="14">
    <source>
        <dbReference type="SMART" id="SM00382"/>
    </source>
</evidence>
<comment type="similarity">
    <text evidence="2">Belongs to the AAA ATPase family. BCS1 subfamily.</text>
</comment>
<feature type="region of interest" description="Disordered" evidence="13">
    <location>
        <begin position="187"/>
        <end position="209"/>
    </location>
</feature>
<reference evidence="16" key="5">
    <citation type="submission" date="2015-06" db="UniProtKB">
        <authorList>
            <consortium name="EnsemblFungi"/>
        </authorList>
    </citation>
    <scope>IDENTIFICATION</scope>
    <source>
        <strain evidence="16">ATCC 64411</strain>
    </source>
</reference>
<dbReference type="Pfam" id="PF25426">
    <property type="entry name" value="AAA_lid_BCS1"/>
    <property type="match status" value="1"/>
</dbReference>
<dbReference type="GO" id="GO:0005743">
    <property type="term" value="C:mitochondrial inner membrane"/>
    <property type="evidence" value="ECO:0007669"/>
    <property type="project" value="UniProtKB-SubCell"/>
</dbReference>
<evidence type="ECO:0000256" key="10">
    <source>
        <dbReference type="ARBA" id="ARBA00023136"/>
    </source>
</evidence>
<evidence type="ECO:0000256" key="13">
    <source>
        <dbReference type="SAM" id="MobiDB-lite"/>
    </source>
</evidence>
<dbReference type="InterPro" id="IPR014851">
    <property type="entry name" value="BCS1_N"/>
</dbReference>
<dbReference type="Gene3D" id="3.40.50.300">
    <property type="entry name" value="P-loop containing nucleotide triphosphate hydrolases"/>
    <property type="match status" value="1"/>
</dbReference>
<evidence type="ECO:0000256" key="9">
    <source>
        <dbReference type="ARBA" id="ARBA00023128"/>
    </source>
</evidence>
<evidence type="ECO:0000256" key="8">
    <source>
        <dbReference type="ARBA" id="ARBA00022989"/>
    </source>
</evidence>
<proteinExistence type="inferred from homology"/>
<evidence type="ECO:0000256" key="12">
    <source>
        <dbReference type="RuleBase" id="RU003651"/>
    </source>
</evidence>
<feature type="domain" description="AAA+ ATPase" evidence="14">
    <location>
        <begin position="326"/>
        <end position="487"/>
    </location>
</feature>
<evidence type="ECO:0000256" key="2">
    <source>
        <dbReference type="ARBA" id="ARBA00007448"/>
    </source>
</evidence>
<dbReference type="InterPro" id="IPR050747">
    <property type="entry name" value="Mitochondrial_chaperone_BCS1"/>
</dbReference>
<dbReference type="PROSITE" id="PS00674">
    <property type="entry name" value="AAA"/>
    <property type="match status" value="1"/>
</dbReference>
<dbReference type="VEuPathDB" id="FungiDB:MAPG_11169"/>
<gene>
    <name evidence="15" type="ORF">MAPG_11169</name>
</gene>
<dbReference type="EMBL" id="GL876979">
    <property type="protein sequence ID" value="KLU92223.1"/>
    <property type="molecule type" value="Genomic_DNA"/>
</dbReference>
<evidence type="ECO:0000256" key="5">
    <source>
        <dbReference type="ARBA" id="ARBA00022792"/>
    </source>
</evidence>
<name>A0A0C4EEJ6_MAGP6</name>
<protein>
    <recommendedName>
        <fullName evidence="14">AAA+ ATPase domain-containing protein</fullName>
    </recommendedName>
</protein>
<sequence length="634" mass="70422">MANVTSSLPPMEDDIPVVMGIFRALLGRFAGGLDVTQTSSILTLAAFAFGTLRWLRGSTSSVMDSLRAYATIRVVVPGTNEMSTFVSEWIDRNILPKSYNKSFLFREAMQDDEDELGDGNGEADGSSSSVAVFFDENEDDDGEEDGDECAVVVKKKAQRQTDRRIECVPQFKRTWFFFRGHFFTVSKGPPGNNRNDGDDDDNEDSGESALSFTKEGASLTITCLSHSSKPVIDFLQMCREEARSIAAGNGNSVSIVGGSLSLGTNKPQMRIYSHDYRYWRFKCKAPARPLSTVHLDRAVKKDLLEDIEKYLSPITRRRYQTRSMPYQRGYLLHGPPGTGKSTLASVLAGRYGLSLYVLKLTRIDDEDLESLFSALPSRCIVLMEDIDAAGIDRDEDDSDSDSEDSDDEGASSGERKKKSKKNKEKEDVKVKRKSSDCTLSGLLNVLDGVGSQEGRIVIMTTNFPDELDAALVRPGRIDKKVYIGYINRRSAQEMFVRMFRPVHKRKGSGKTEKAEGRISNDLTCRCDDCNATTVAELAAEFGRQVPENSIAPSELQGFFQIYLECPSEAVRQFPAWLWRLREDKAPRKKQQHQQQPADLDNGVLTPPDTPVSEKADKAEDEGRKDGTGDKVAAS</sequence>
<dbReference type="Pfam" id="PF00004">
    <property type="entry name" value="AAA"/>
    <property type="match status" value="2"/>
</dbReference>
<dbReference type="Pfam" id="PF08740">
    <property type="entry name" value="BCS1_N"/>
    <property type="match status" value="1"/>
</dbReference>
<feature type="region of interest" description="Disordered" evidence="13">
    <location>
        <begin position="585"/>
        <end position="634"/>
    </location>
</feature>
<feature type="compositionally biased region" description="Acidic residues" evidence="13">
    <location>
        <begin position="393"/>
        <end position="409"/>
    </location>
</feature>
<evidence type="ECO:0000313" key="16">
    <source>
        <dbReference type="EnsemblFungi" id="MAPG_11169T0"/>
    </source>
</evidence>
<dbReference type="InterPro" id="IPR003959">
    <property type="entry name" value="ATPase_AAA_core"/>
</dbReference>
<comment type="catalytic activity">
    <reaction evidence="11">
        <text>ATP + H2O = ADP + phosphate + H(+)</text>
        <dbReference type="Rhea" id="RHEA:13065"/>
        <dbReference type="ChEBI" id="CHEBI:15377"/>
        <dbReference type="ChEBI" id="CHEBI:15378"/>
        <dbReference type="ChEBI" id="CHEBI:30616"/>
        <dbReference type="ChEBI" id="CHEBI:43474"/>
        <dbReference type="ChEBI" id="CHEBI:456216"/>
    </reaction>
    <physiologicalReaction direction="left-to-right" evidence="11">
        <dbReference type="Rhea" id="RHEA:13066"/>
    </physiologicalReaction>
</comment>
<dbReference type="InterPro" id="IPR057495">
    <property type="entry name" value="AAA_lid_BCS1"/>
</dbReference>
<keyword evidence="5" id="KW-0999">Mitochondrion inner membrane</keyword>
<keyword evidence="8" id="KW-1133">Transmembrane helix</keyword>
<accession>A0A0C4EEJ6</accession>
<evidence type="ECO:0000256" key="3">
    <source>
        <dbReference type="ARBA" id="ARBA00022692"/>
    </source>
</evidence>
<dbReference type="PANTHER" id="PTHR23070">
    <property type="entry name" value="BCS1 AAA-TYPE ATPASE"/>
    <property type="match status" value="1"/>
</dbReference>
<dbReference type="SMART" id="SM00382">
    <property type="entry name" value="AAA"/>
    <property type="match status" value="1"/>
</dbReference>
<evidence type="ECO:0000313" key="17">
    <source>
        <dbReference type="Proteomes" id="UP000011715"/>
    </source>
</evidence>
<dbReference type="EMBL" id="ADBL01002745">
    <property type="status" value="NOT_ANNOTATED_CDS"/>
    <property type="molecule type" value="Genomic_DNA"/>
</dbReference>
<dbReference type="GO" id="GO:0005524">
    <property type="term" value="F:ATP binding"/>
    <property type="evidence" value="ECO:0007669"/>
    <property type="project" value="UniProtKB-KW"/>
</dbReference>
<evidence type="ECO:0000313" key="15">
    <source>
        <dbReference type="EMBL" id="KLU92223.1"/>
    </source>
</evidence>
<reference evidence="15" key="2">
    <citation type="submission" date="2010-05" db="EMBL/GenBank/DDBJ databases">
        <title>The Genome Sequence of Magnaporthe poae strain ATCC 64411.</title>
        <authorList>
            <consortium name="The Broad Institute Genome Sequencing Platform"/>
            <consortium name="Broad Institute Genome Sequencing Center for Infectious Disease"/>
            <person name="Ma L.-J."/>
            <person name="Dead R."/>
            <person name="Young S."/>
            <person name="Zeng Q."/>
            <person name="Koehrsen M."/>
            <person name="Alvarado L."/>
            <person name="Berlin A."/>
            <person name="Chapman S.B."/>
            <person name="Chen Z."/>
            <person name="Freedman E."/>
            <person name="Gellesch M."/>
            <person name="Goldberg J."/>
            <person name="Griggs A."/>
            <person name="Gujja S."/>
            <person name="Heilman E.R."/>
            <person name="Heiman D."/>
            <person name="Hepburn T."/>
            <person name="Howarth C."/>
            <person name="Jen D."/>
            <person name="Larson L."/>
            <person name="Mehta T."/>
            <person name="Neiman D."/>
            <person name="Pearson M."/>
            <person name="Roberts A."/>
            <person name="Saif S."/>
            <person name="Shea T."/>
            <person name="Shenoy N."/>
            <person name="Sisk P."/>
            <person name="Stolte C."/>
            <person name="Sykes S."/>
            <person name="Walk T."/>
            <person name="White J."/>
            <person name="Yandava C."/>
            <person name="Haas B."/>
            <person name="Nusbaum C."/>
            <person name="Birren B."/>
        </authorList>
    </citation>
    <scope>NUCLEOTIDE SEQUENCE</scope>
    <source>
        <strain evidence="15">ATCC 64411</strain>
    </source>
</reference>
<dbReference type="OrthoDB" id="10251412at2759"/>
<keyword evidence="4 12" id="KW-0547">Nucleotide-binding</keyword>
<keyword evidence="3" id="KW-0812">Transmembrane</keyword>
<evidence type="ECO:0000256" key="4">
    <source>
        <dbReference type="ARBA" id="ARBA00022741"/>
    </source>
</evidence>
<keyword evidence="9" id="KW-0496">Mitochondrion</keyword>
<dbReference type="STRING" id="644358.A0A0C4EEJ6"/>
<reference evidence="15" key="3">
    <citation type="submission" date="2011-03" db="EMBL/GenBank/DDBJ databases">
        <title>Annotation of Magnaporthe poae ATCC 64411.</title>
        <authorList>
            <person name="Ma L.-J."/>
            <person name="Dead R."/>
            <person name="Young S.K."/>
            <person name="Zeng Q."/>
            <person name="Gargeya S."/>
            <person name="Fitzgerald M."/>
            <person name="Haas B."/>
            <person name="Abouelleil A."/>
            <person name="Alvarado L."/>
            <person name="Arachchi H.M."/>
            <person name="Berlin A."/>
            <person name="Brown A."/>
            <person name="Chapman S.B."/>
            <person name="Chen Z."/>
            <person name="Dunbar C."/>
            <person name="Freedman E."/>
            <person name="Gearin G."/>
            <person name="Gellesch M."/>
            <person name="Goldberg J."/>
            <person name="Griggs A."/>
            <person name="Gujja S."/>
            <person name="Heiman D."/>
            <person name="Howarth C."/>
            <person name="Larson L."/>
            <person name="Lui A."/>
            <person name="MacDonald P.J.P."/>
            <person name="Mehta T."/>
            <person name="Montmayeur A."/>
            <person name="Murphy C."/>
            <person name="Neiman D."/>
            <person name="Pearson M."/>
            <person name="Priest M."/>
            <person name="Roberts A."/>
            <person name="Saif S."/>
            <person name="Shea T."/>
            <person name="Shenoy N."/>
            <person name="Sisk P."/>
            <person name="Stolte C."/>
            <person name="Sykes S."/>
            <person name="Yandava C."/>
            <person name="Wortman J."/>
            <person name="Nusbaum C."/>
            <person name="Birren B."/>
        </authorList>
    </citation>
    <scope>NUCLEOTIDE SEQUENCE</scope>
    <source>
        <strain evidence="15">ATCC 64411</strain>
    </source>
</reference>